<proteinExistence type="predicted"/>
<dbReference type="AlphaFoldDB" id="A0A0B1RRD3"/>
<evidence type="ECO:0000313" key="2">
    <source>
        <dbReference type="Proteomes" id="UP000053660"/>
    </source>
</evidence>
<dbReference type="Proteomes" id="UP000053660">
    <property type="component" value="Unassembled WGS sequence"/>
</dbReference>
<evidence type="ECO:0000313" key="1">
    <source>
        <dbReference type="EMBL" id="KHJ75189.1"/>
    </source>
</evidence>
<dbReference type="EMBL" id="KN612990">
    <property type="protein sequence ID" value="KHJ75189.1"/>
    <property type="molecule type" value="Genomic_DNA"/>
</dbReference>
<protein>
    <submittedName>
        <fullName evidence="1">Uncharacterized protein</fullName>
    </submittedName>
</protein>
<organism evidence="1 2">
    <name type="scientific">Oesophagostomum dentatum</name>
    <name type="common">Nodular worm</name>
    <dbReference type="NCBI Taxonomy" id="61180"/>
    <lineage>
        <taxon>Eukaryota</taxon>
        <taxon>Metazoa</taxon>
        <taxon>Ecdysozoa</taxon>
        <taxon>Nematoda</taxon>
        <taxon>Chromadorea</taxon>
        <taxon>Rhabditida</taxon>
        <taxon>Rhabditina</taxon>
        <taxon>Rhabditomorpha</taxon>
        <taxon>Strongyloidea</taxon>
        <taxon>Strongylidae</taxon>
        <taxon>Oesophagostomum</taxon>
    </lineage>
</organism>
<accession>A0A0B1RRD3</accession>
<gene>
    <name evidence="1" type="ORF">OESDEN_25195</name>
</gene>
<name>A0A0B1RRD3_OESDE</name>
<keyword evidence="2" id="KW-1185">Reference proteome</keyword>
<reference evidence="1 2" key="1">
    <citation type="submission" date="2014-03" db="EMBL/GenBank/DDBJ databases">
        <title>Draft genome of the hookworm Oesophagostomum dentatum.</title>
        <authorList>
            <person name="Mitreva M."/>
        </authorList>
    </citation>
    <scope>NUCLEOTIDE SEQUENCE [LARGE SCALE GENOMIC DNA]</scope>
    <source>
        <strain evidence="1 2">OD-Hann</strain>
    </source>
</reference>
<sequence>MLIFRRAIRSQLSRIGSKPRATRHRPTLIRVEEVRASSNC</sequence>